<dbReference type="Proteomes" id="UP000075394">
    <property type="component" value="Unassembled WGS sequence"/>
</dbReference>
<reference evidence="1 2" key="1">
    <citation type="submission" date="2015-06" db="EMBL/GenBank/DDBJ databases">
        <title>Improved classification and identification of acetic acid bacteria using matrix-assisted laser desorption/ionization time-of-flight mass spectrometry; Gluconobacter nephelii and Gluconobacter uchimurae are later heterotypic synonyms of Gluconobacter japonicus and Gluconobacter oxydans, respectively.</title>
        <authorList>
            <person name="Li L."/>
            <person name="Cleenwerck I."/>
            <person name="De Vuyst L."/>
            <person name="Vandamme P."/>
        </authorList>
    </citation>
    <scope>NUCLEOTIDE SEQUENCE [LARGE SCALE GENOMIC DNA]</scope>
    <source>
        <strain evidence="1 2">LMG 1386</strain>
    </source>
</reference>
<dbReference type="EMBL" id="LHZD01000013">
    <property type="protein sequence ID" value="KXV09774.1"/>
    <property type="molecule type" value="Genomic_DNA"/>
</dbReference>
<name>A0AB34XNK3_GLUOY</name>
<evidence type="ECO:0000313" key="2">
    <source>
        <dbReference type="Proteomes" id="UP000075394"/>
    </source>
</evidence>
<dbReference type="RefSeq" id="WP_041110571.1">
    <property type="nucleotide sequence ID" value="NZ_LHZD01000013.1"/>
</dbReference>
<protein>
    <submittedName>
        <fullName evidence="1">Uncharacterized protein</fullName>
    </submittedName>
</protein>
<evidence type="ECO:0000313" key="1">
    <source>
        <dbReference type="EMBL" id="KXV09774.1"/>
    </source>
</evidence>
<gene>
    <name evidence="1" type="ORF">AD931_02605</name>
</gene>
<dbReference type="GeneID" id="56904404"/>
<dbReference type="AlphaFoldDB" id="A0AB34XNK3"/>
<accession>A0AB34XNK3</accession>
<proteinExistence type="predicted"/>
<sequence>MAELIEIERALAAWHRMDGRFSVEQEHPGDRFVRLSYNKRYTLEALITTAPFGVVGLEINGVDYGAAISTWLLTDPCSRLLEGPASALRHALRLLSNSTDTRTAATAFNVVLLWFLKCEQADKTCNA</sequence>
<comment type="caution">
    <text evidence="1">The sequence shown here is derived from an EMBL/GenBank/DDBJ whole genome shotgun (WGS) entry which is preliminary data.</text>
</comment>
<organism evidence="1 2">
    <name type="scientific">Gluconobacter oxydans</name>
    <name type="common">Gluconobacter suboxydans</name>
    <dbReference type="NCBI Taxonomy" id="442"/>
    <lineage>
        <taxon>Bacteria</taxon>
        <taxon>Pseudomonadati</taxon>
        <taxon>Pseudomonadota</taxon>
        <taxon>Alphaproteobacteria</taxon>
        <taxon>Acetobacterales</taxon>
        <taxon>Acetobacteraceae</taxon>
        <taxon>Gluconobacter</taxon>
    </lineage>
</organism>